<accession>A0A9P4NG93</accession>
<dbReference type="Pfam" id="PF12658">
    <property type="entry name" value="Ten1"/>
    <property type="match status" value="1"/>
</dbReference>
<dbReference type="GO" id="GO:1990879">
    <property type="term" value="C:CST complex"/>
    <property type="evidence" value="ECO:0007669"/>
    <property type="project" value="InterPro"/>
</dbReference>
<dbReference type="GO" id="GO:0043047">
    <property type="term" value="F:single-stranded telomeric DNA binding"/>
    <property type="evidence" value="ECO:0007669"/>
    <property type="project" value="InterPro"/>
</dbReference>
<dbReference type="AlphaFoldDB" id="A0A9P4NG93"/>
<name>A0A9P4NG93_9PEZI</name>
<comment type="caution">
    <text evidence="1">The sequence shown here is derived from an EMBL/GenBank/DDBJ whole genome shotgun (WGS) entry which is preliminary data.</text>
</comment>
<keyword evidence="2" id="KW-1185">Reference proteome</keyword>
<evidence type="ECO:0008006" key="3">
    <source>
        <dbReference type="Google" id="ProtNLM"/>
    </source>
</evidence>
<proteinExistence type="predicted"/>
<reference evidence="1" key="1">
    <citation type="journal article" date="2020" name="Stud. Mycol.">
        <title>101 Dothideomycetes genomes: a test case for predicting lifestyles and emergence of pathogens.</title>
        <authorList>
            <person name="Haridas S."/>
            <person name="Albert R."/>
            <person name="Binder M."/>
            <person name="Bloem J."/>
            <person name="Labutti K."/>
            <person name="Salamov A."/>
            <person name="Andreopoulos B."/>
            <person name="Baker S."/>
            <person name="Barry K."/>
            <person name="Bills G."/>
            <person name="Bluhm B."/>
            <person name="Cannon C."/>
            <person name="Castanera R."/>
            <person name="Culley D."/>
            <person name="Daum C."/>
            <person name="Ezra D."/>
            <person name="Gonzalez J."/>
            <person name="Henrissat B."/>
            <person name="Kuo A."/>
            <person name="Liang C."/>
            <person name="Lipzen A."/>
            <person name="Lutzoni F."/>
            <person name="Magnuson J."/>
            <person name="Mondo S."/>
            <person name="Nolan M."/>
            <person name="Ohm R."/>
            <person name="Pangilinan J."/>
            <person name="Park H.-J."/>
            <person name="Ramirez L."/>
            <person name="Alfaro M."/>
            <person name="Sun H."/>
            <person name="Tritt A."/>
            <person name="Yoshinaga Y."/>
            <person name="Zwiers L.-H."/>
            <person name="Turgeon B."/>
            <person name="Goodwin S."/>
            <person name="Spatafora J."/>
            <person name="Crous P."/>
            <person name="Grigoriev I."/>
        </authorList>
    </citation>
    <scope>NUCLEOTIDE SEQUENCE</scope>
    <source>
        <strain evidence="1">CBS 130266</strain>
    </source>
</reference>
<dbReference type="InterPro" id="IPR024222">
    <property type="entry name" value="Ten1_fungal"/>
</dbReference>
<protein>
    <recommendedName>
        <fullName evidence="3">CST complex subunit Ten1</fullName>
    </recommendedName>
</protein>
<dbReference type="InterPro" id="IPR012340">
    <property type="entry name" value="NA-bd_OB-fold"/>
</dbReference>
<gene>
    <name evidence="1" type="ORF">EJ08DRAFT_598410</name>
</gene>
<organism evidence="1 2">
    <name type="scientific">Tothia fuscella</name>
    <dbReference type="NCBI Taxonomy" id="1048955"/>
    <lineage>
        <taxon>Eukaryota</taxon>
        <taxon>Fungi</taxon>
        <taxon>Dikarya</taxon>
        <taxon>Ascomycota</taxon>
        <taxon>Pezizomycotina</taxon>
        <taxon>Dothideomycetes</taxon>
        <taxon>Pleosporomycetidae</taxon>
        <taxon>Venturiales</taxon>
        <taxon>Cylindrosympodiaceae</taxon>
        <taxon>Tothia</taxon>
    </lineage>
</organism>
<dbReference type="OrthoDB" id="5275361at2759"/>
<evidence type="ECO:0000313" key="1">
    <source>
        <dbReference type="EMBL" id="KAF2420325.1"/>
    </source>
</evidence>
<dbReference type="GO" id="GO:0016233">
    <property type="term" value="P:telomere capping"/>
    <property type="evidence" value="ECO:0007669"/>
    <property type="project" value="InterPro"/>
</dbReference>
<dbReference type="Gene3D" id="2.40.50.140">
    <property type="entry name" value="Nucleic acid-binding proteins"/>
    <property type="match status" value="1"/>
</dbReference>
<dbReference type="Proteomes" id="UP000800235">
    <property type="component" value="Unassembled WGS sequence"/>
</dbReference>
<evidence type="ECO:0000313" key="2">
    <source>
        <dbReference type="Proteomes" id="UP000800235"/>
    </source>
</evidence>
<dbReference type="EMBL" id="MU007110">
    <property type="protein sequence ID" value="KAF2420325.1"/>
    <property type="molecule type" value="Genomic_DNA"/>
</dbReference>
<sequence>MAGSIPSILVFLHDIPNLKLGDKVRFLGCVESYDSRSASLFLKHPTTISPVSANLIAKVNLDIVLNDIKGSAIQDGNWVNIVGYVMDCKVSKCVHVQAIMLWEAKGLNLEEYEKIVTERISLKTTD</sequence>